<dbReference type="InterPro" id="IPR044974">
    <property type="entry name" value="Disease_R_plants"/>
</dbReference>
<dbReference type="GO" id="GO:0098542">
    <property type="term" value="P:defense response to other organism"/>
    <property type="evidence" value="ECO:0007669"/>
    <property type="project" value="TreeGrafter"/>
</dbReference>
<evidence type="ECO:0000259" key="5">
    <source>
        <dbReference type="Pfam" id="PF23598"/>
    </source>
</evidence>
<reference evidence="6" key="1">
    <citation type="submission" date="2023-07" db="EMBL/GenBank/DDBJ databases">
        <title>A chromosome-level genome assembly of Lolium multiflorum.</title>
        <authorList>
            <person name="Chen Y."/>
            <person name="Copetti D."/>
            <person name="Kolliker R."/>
            <person name="Studer B."/>
        </authorList>
    </citation>
    <scope>NUCLEOTIDE SEQUENCE</scope>
    <source>
        <strain evidence="6">02402/16</strain>
        <tissue evidence="6">Leaf</tissue>
    </source>
</reference>
<dbReference type="Proteomes" id="UP001231189">
    <property type="component" value="Unassembled WGS sequence"/>
</dbReference>
<protein>
    <recommendedName>
        <fullName evidence="8">NB-ARC domain-containing protein</fullName>
    </recommendedName>
</protein>
<dbReference type="Gene3D" id="1.10.10.10">
    <property type="entry name" value="Winged helix-like DNA-binding domain superfamily/Winged helix DNA-binding domain"/>
    <property type="match status" value="1"/>
</dbReference>
<dbReference type="Gene3D" id="3.80.10.10">
    <property type="entry name" value="Ribonuclease Inhibitor"/>
    <property type="match status" value="1"/>
</dbReference>
<dbReference type="PANTHER" id="PTHR23155:SF1228">
    <property type="entry name" value="NB-ARC DOMAIN CONTAINING PROTEIN, EXPRESSED"/>
    <property type="match status" value="1"/>
</dbReference>
<dbReference type="GO" id="GO:0043531">
    <property type="term" value="F:ADP binding"/>
    <property type="evidence" value="ECO:0007669"/>
    <property type="project" value="InterPro"/>
</dbReference>
<dbReference type="Pfam" id="PF00931">
    <property type="entry name" value="NB-ARC"/>
    <property type="match status" value="1"/>
</dbReference>
<dbReference type="InterPro" id="IPR032675">
    <property type="entry name" value="LRR_dom_sf"/>
</dbReference>
<feature type="domain" description="Disease resistance protein winged helix" evidence="4">
    <location>
        <begin position="439"/>
        <end position="505"/>
    </location>
</feature>
<keyword evidence="2" id="KW-0611">Plant defense</keyword>
<keyword evidence="7" id="KW-1185">Reference proteome</keyword>
<dbReference type="AlphaFoldDB" id="A0AAD8R3I3"/>
<dbReference type="InterPro" id="IPR055414">
    <property type="entry name" value="LRR_R13L4/SHOC2-like"/>
</dbReference>
<feature type="domain" description="NB-ARC" evidence="3">
    <location>
        <begin position="171"/>
        <end position="329"/>
    </location>
</feature>
<evidence type="ECO:0000313" key="7">
    <source>
        <dbReference type="Proteomes" id="UP001231189"/>
    </source>
</evidence>
<comment type="caution">
    <text evidence="6">The sequence shown here is derived from an EMBL/GenBank/DDBJ whole genome shotgun (WGS) entry which is preliminary data.</text>
</comment>
<sequence length="795" mass="89713">MAGQRPSMVAAAEYRGSLFPKLAKLLNEECNMPAGTKVELESMEEQLKLLLANSSIIGDVELRHVEVEKSVWLCHTMKLLYDAENLVDSLLVPADEPAPAAENTSSPPEMADAKIKNITERGLSLMSLLVKEGSYTRTLYKHEEETELVGIDGPRDELIKMLGAGDDTPEEKMRSVSIVGIGGSGKTTLARIVYNQLKPQFDCGAFVRAPAQEPDDFQKDALKDAFFREMLSQLDVENHMNIKRSVFGYGKIIDGIKQFLQNKRYLIVIDDTLDATQFRDILSILENDVYGSRIISTFRIDTINKMGLPLLDDSVYEIKSLGYLDSRKLFLKHFCVCESSFPHAPMDALNQILKMCGGRPSAIISIALVLATRVTATNPWEEMLDSVYCAWKQMASFVDFESDHNLDFGELIQILLLPYSHLPRSLKNCLLHLVVQAKTQMIHRATMVRKWIAEGFIDKYGGCCDEELASWYFDELIGRNIIQLVESGNLGEEIYEVNYMMHNVLRRLSQEDNFATVFSDSCTSREYAMSLRLSIQCSCSEHSVYTSRMHRYIHSITVVGPVKFYVNTNLWSLRVLDLDGCRDLDNSAMGHICCMIDLRYLSLKHTQVTEIPPVIGKLQKLKTLDIRETEISNLPPEIGELQDLETLDVRQTQVIGLQMEIFQLPKLAHLYYGNSSSPREVKLPMGTDQWKSLIVLDTVDSIEGPGSSMDGTSELAGVREFKVVLHDHPADKDKNDKLLSSISKYENLVSLIVHGDYNPSDELPVSTKFPLLERLKVAGRFVKVPRWLEQLTTLN</sequence>
<evidence type="ECO:0000313" key="6">
    <source>
        <dbReference type="EMBL" id="KAK1613657.1"/>
    </source>
</evidence>
<evidence type="ECO:0000256" key="1">
    <source>
        <dbReference type="ARBA" id="ARBA00022737"/>
    </source>
</evidence>
<accession>A0AAD8R3I3</accession>
<dbReference type="EMBL" id="JAUUTY010000006">
    <property type="protein sequence ID" value="KAK1613657.1"/>
    <property type="molecule type" value="Genomic_DNA"/>
</dbReference>
<dbReference type="InterPro" id="IPR058922">
    <property type="entry name" value="WHD_DRP"/>
</dbReference>
<organism evidence="6 7">
    <name type="scientific">Lolium multiflorum</name>
    <name type="common">Italian ryegrass</name>
    <name type="synonym">Lolium perenne subsp. multiflorum</name>
    <dbReference type="NCBI Taxonomy" id="4521"/>
    <lineage>
        <taxon>Eukaryota</taxon>
        <taxon>Viridiplantae</taxon>
        <taxon>Streptophyta</taxon>
        <taxon>Embryophyta</taxon>
        <taxon>Tracheophyta</taxon>
        <taxon>Spermatophyta</taxon>
        <taxon>Magnoliopsida</taxon>
        <taxon>Liliopsida</taxon>
        <taxon>Poales</taxon>
        <taxon>Poaceae</taxon>
        <taxon>BOP clade</taxon>
        <taxon>Pooideae</taxon>
        <taxon>Poodae</taxon>
        <taxon>Poeae</taxon>
        <taxon>Poeae Chloroplast Group 2 (Poeae type)</taxon>
        <taxon>Loliodinae</taxon>
        <taxon>Loliinae</taxon>
        <taxon>Lolium</taxon>
    </lineage>
</organism>
<dbReference type="SUPFAM" id="SSF52540">
    <property type="entry name" value="P-loop containing nucleoside triphosphate hydrolases"/>
    <property type="match status" value="1"/>
</dbReference>
<evidence type="ECO:0000259" key="3">
    <source>
        <dbReference type="Pfam" id="PF00931"/>
    </source>
</evidence>
<dbReference type="PRINTS" id="PR00364">
    <property type="entry name" value="DISEASERSIST"/>
</dbReference>
<dbReference type="Pfam" id="PF23559">
    <property type="entry name" value="WHD_DRP"/>
    <property type="match status" value="1"/>
</dbReference>
<proteinExistence type="predicted"/>
<dbReference type="InterPro" id="IPR002182">
    <property type="entry name" value="NB-ARC"/>
</dbReference>
<keyword evidence="1" id="KW-0677">Repeat</keyword>
<feature type="domain" description="Disease resistance R13L4/SHOC-2-like LRR" evidence="5">
    <location>
        <begin position="572"/>
        <end position="636"/>
    </location>
</feature>
<dbReference type="Gene3D" id="3.40.50.300">
    <property type="entry name" value="P-loop containing nucleotide triphosphate hydrolases"/>
    <property type="match status" value="1"/>
</dbReference>
<dbReference type="Pfam" id="PF23598">
    <property type="entry name" value="LRR_14"/>
    <property type="match status" value="1"/>
</dbReference>
<evidence type="ECO:0000259" key="4">
    <source>
        <dbReference type="Pfam" id="PF23559"/>
    </source>
</evidence>
<dbReference type="Gene3D" id="1.20.5.4130">
    <property type="match status" value="1"/>
</dbReference>
<dbReference type="InterPro" id="IPR027417">
    <property type="entry name" value="P-loop_NTPase"/>
</dbReference>
<evidence type="ECO:0008006" key="8">
    <source>
        <dbReference type="Google" id="ProtNLM"/>
    </source>
</evidence>
<dbReference type="PANTHER" id="PTHR23155">
    <property type="entry name" value="DISEASE RESISTANCE PROTEIN RP"/>
    <property type="match status" value="1"/>
</dbReference>
<dbReference type="InterPro" id="IPR036388">
    <property type="entry name" value="WH-like_DNA-bd_sf"/>
</dbReference>
<evidence type="ECO:0000256" key="2">
    <source>
        <dbReference type="ARBA" id="ARBA00022821"/>
    </source>
</evidence>
<gene>
    <name evidence="6" type="ORF">QYE76_019174</name>
</gene>
<dbReference type="SUPFAM" id="SSF52058">
    <property type="entry name" value="L domain-like"/>
    <property type="match status" value="1"/>
</dbReference>
<name>A0AAD8R3I3_LOLMU</name>